<dbReference type="InterPro" id="IPR036961">
    <property type="entry name" value="Kinesin_motor_dom_sf"/>
</dbReference>
<dbReference type="InterPro" id="IPR019821">
    <property type="entry name" value="Kinesin_motor_CS"/>
</dbReference>
<dbReference type="SUPFAM" id="SSF52540">
    <property type="entry name" value="P-loop containing nucleoside triphosphate hydrolases"/>
    <property type="match status" value="1"/>
</dbReference>
<comment type="caution">
    <text evidence="5">The sequence shown here is derived from an EMBL/GenBank/DDBJ whole genome shotgun (WGS) entry which is preliminary data.</text>
</comment>
<gene>
    <name evidence="5" type="ORF">TL16_g13352</name>
</gene>
<reference evidence="6" key="1">
    <citation type="journal article" date="2023" name="Commun. Biol.">
        <title>Genome analysis of Parmales, the sister group of diatoms, reveals the evolutionary specialization of diatoms from phago-mixotrophs to photoautotrophs.</title>
        <authorList>
            <person name="Ban H."/>
            <person name="Sato S."/>
            <person name="Yoshikawa S."/>
            <person name="Yamada K."/>
            <person name="Nakamura Y."/>
            <person name="Ichinomiya M."/>
            <person name="Sato N."/>
            <person name="Blanc-Mathieu R."/>
            <person name="Endo H."/>
            <person name="Kuwata A."/>
            <person name="Ogata H."/>
        </authorList>
    </citation>
    <scope>NUCLEOTIDE SEQUENCE [LARGE SCALE GENOMIC DNA]</scope>
</reference>
<dbReference type="Gene3D" id="3.40.850.10">
    <property type="entry name" value="Kinesin motor domain"/>
    <property type="match status" value="1"/>
</dbReference>
<feature type="non-terminal residue" evidence="5">
    <location>
        <position position="1"/>
    </location>
</feature>
<evidence type="ECO:0000256" key="1">
    <source>
        <dbReference type="ARBA" id="ARBA00022741"/>
    </source>
</evidence>
<evidence type="ECO:0000313" key="6">
    <source>
        <dbReference type="Proteomes" id="UP001162640"/>
    </source>
</evidence>
<dbReference type="InterPro" id="IPR001752">
    <property type="entry name" value="Kinesin_motor_dom"/>
</dbReference>
<dbReference type="AlphaFoldDB" id="A0A9W7EYQ7"/>
<name>A0A9W7EYQ7_9STRA</name>
<dbReference type="Pfam" id="PF00225">
    <property type="entry name" value="Kinesin"/>
    <property type="match status" value="1"/>
</dbReference>
<dbReference type="Proteomes" id="UP001162640">
    <property type="component" value="Unassembled WGS sequence"/>
</dbReference>
<proteinExistence type="inferred from homology"/>
<dbReference type="PANTHER" id="PTHR47969">
    <property type="entry name" value="CHROMOSOME-ASSOCIATED KINESIN KIF4A-RELATED"/>
    <property type="match status" value="1"/>
</dbReference>
<dbReference type="InterPro" id="IPR027417">
    <property type="entry name" value="P-loop_NTPase"/>
</dbReference>
<keyword evidence="1" id="KW-0547">Nucleotide-binding</keyword>
<comment type="caution">
    <text evidence="3">Lacks conserved residue(s) required for the propagation of feature annotation.</text>
</comment>
<evidence type="ECO:0000259" key="4">
    <source>
        <dbReference type="PROSITE" id="PS50067"/>
    </source>
</evidence>
<dbReference type="GO" id="GO:0008017">
    <property type="term" value="F:microtubule binding"/>
    <property type="evidence" value="ECO:0007669"/>
    <property type="project" value="InterPro"/>
</dbReference>
<dbReference type="InterPro" id="IPR027640">
    <property type="entry name" value="Kinesin-like_fam"/>
</dbReference>
<dbReference type="GO" id="GO:0007018">
    <property type="term" value="P:microtubule-based movement"/>
    <property type="evidence" value="ECO:0007669"/>
    <property type="project" value="InterPro"/>
</dbReference>
<evidence type="ECO:0000256" key="3">
    <source>
        <dbReference type="PROSITE-ProRule" id="PRU00283"/>
    </source>
</evidence>
<accession>A0A9W7EYQ7</accession>
<comment type="similarity">
    <text evidence="3">Belongs to the TRAFAC class myosin-kinesin ATPase superfamily. Kinesin family.</text>
</comment>
<keyword evidence="2" id="KW-0067">ATP-binding</keyword>
<dbReference type="GO" id="GO:0005524">
    <property type="term" value="F:ATP binding"/>
    <property type="evidence" value="ECO:0007669"/>
    <property type="project" value="UniProtKB-KW"/>
</dbReference>
<dbReference type="PRINTS" id="PR00380">
    <property type="entry name" value="KINESINHEAVY"/>
</dbReference>
<evidence type="ECO:0000313" key="5">
    <source>
        <dbReference type="EMBL" id="GMH97399.1"/>
    </source>
</evidence>
<protein>
    <recommendedName>
        <fullName evidence="4">Kinesin motor domain-containing protein</fullName>
    </recommendedName>
</protein>
<evidence type="ECO:0000256" key="2">
    <source>
        <dbReference type="ARBA" id="ARBA00022840"/>
    </source>
</evidence>
<sequence length="96" mass="10455">LQLSVEAESVGEDFSVLKRAKLSLVDLAGSEIMSTKNNISRGHKNELTNINSSLSTLGNVMAALGDMSRTHVPYRDSKLTRPIPQISLLPSKFEEA</sequence>
<dbReference type="GO" id="GO:0003777">
    <property type="term" value="F:microtubule motor activity"/>
    <property type="evidence" value="ECO:0007669"/>
    <property type="project" value="InterPro"/>
</dbReference>
<dbReference type="PROSITE" id="PS50067">
    <property type="entry name" value="KINESIN_MOTOR_2"/>
    <property type="match status" value="1"/>
</dbReference>
<organism evidence="5 6">
    <name type="scientific">Triparma laevis f. inornata</name>
    <dbReference type="NCBI Taxonomy" id="1714386"/>
    <lineage>
        <taxon>Eukaryota</taxon>
        <taxon>Sar</taxon>
        <taxon>Stramenopiles</taxon>
        <taxon>Ochrophyta</taxon>
        <taxon>Bolidophyceae</taxon>
        <taxon>Parmales</taxon>
        <taxon>Triparmaceae</taxon>
        <taxon>Triparma</taxon>
    </lineage>
</organism>
<feature type="domain" description="Kinesin motor" evidence="4">
    <location>
        <begin position="1"/>
        <end position="96"/>
    </location>
</feature>
<dbReference type="PROSITE" id="PS00411">
    <property type="entry name" value="KINESIN_MOTOR_1"/>
    <property type="match status" value="1"/>
</dbReference>
<dbReference type="EMBL" id="BLQM01000768">
    <property type="protein sequence ID" value="GMH97399.1"/>
    <property type="molecule type" value="Genomic_DNA"/>
</dbReference>